<proteinExistence type="predicted"/>
<sequence>MIEIISETRLSSVQDLGRYGQLHQGVGMSGVMDKPALSIGNMMVGNDPNAAGIEIPFFPFTIRFHQTCTFAVTGADTQASLEQKPLLPWWTARALAGQTLTLRRPRSGVRAYLTVAGGIQVDKVLGSRSTQLRGAFGGMEGRMLQRGDRLPLHQDTDRGAGDFGIVPPDEILPLLKDNQPAVRVIPAAEYPLFPPACRQALWQEPWKITSQSNRYGFRLEGTPLLPEKPLEMRSHGIVPGVIQVPHGGQPIIQMRDAQPMGGYPKIGAVIEADIWRLSQIPIGKSVRFIETNYEQGLAALEAVQGYLKQVREMVTLHQISRKTA</sequence>
<keyword evidence="1" id="KW-0547">Nucleotide-binding</keyword>
<evidence type="ECO:0000256" key="3">
    <source>
        <dbReference type="ARBA" id="ARBA00022840"/>
    </source>
</evidence>
<dbReference type="PANTHER" id="PTHR43309:SF3">
    <property type="entry name" value="5-OXOPROLINASE SUBUNIT C"/>
    <property type="match status" value="1"/>
</dbReference>
<evidence type="ECO:0000313" key="6">
    <source>
        <dbReference type="Proteomes" id="UP000030351"/>
    </source>
</evidence>
<dbReference type="SMART" id="SM00797">
    <property type="entry name" value="AHS2"/>
    <property type="match status" value="1"/>
</dbReference>
<dbReference type="SUPFAM" id="SSF50891">
    <property type="entry name" value="Cyclophilin-like"/>
    <property type="match status" value="1"/>
</dbReference>
<dbReference type="InterPro" id="IPR003778">
    <property type="entry name" value="CT_A_B"/>
</dbReference>
<evidence type="ECO:0000256" key="2">
    <source>
        <dbReference type="ARBA" id="ARBA00022801"/>
    </source>
</evidence>
<evidence type="ECO:0000259" key="4">
    <source>
        <dbReference type="SMART" id="SM00797"/>
    </source>
</evidence>
<accession>A0A0A3Z1X6</accession>
<protein>
    <submittedName>
        <fullName evidence="5">Allophanate hydrolase</fullName>
    </submittedName>
</protein>
<dbReference type="EMBL" id="JRUQ01000039">
    <property type="protein sequence ID" value="KGT92875.1"/>
    <property type="molecule type" value="Genomic_DNA"/>
</dbReference>
<reference evidence="5 6" key="1">
    <citation type="submission" date="2014-10" db="EMBL/GenBank/DDBJ databases">
        <title>Genome sequence of Erwinia typographi M043b.</title>
        <authorList>
            <person name="Chan K.-G."/>
            <person name="Tan W.-S."/>
        </authorList>
    </citation>
    <scope>NUCLEOTIDE SEQUENCE [LARGE SCALE GENOMIC DNA]</scope>
    <source>
        <strain evidence="5 6">M043b</strain>
    </source>
</reference>
<dbReference type="eggNOG" id="COG1984">
    <property type="taxonomic scope" value="Bacteria"/>
</dbReference>
<evidence type="ECO:0000256" key="1">
    <source>
        <dbReference type="ARBA" id="ARBA00022741"/>
    </source>
</evidence>
<dbReference type="InterPro" id="IPR052708">
    <property type="entry name" value="PxpC"/>
</dbReference>
<dbReference type="PANTHER" id="PTHR43309">
    <property type="entry name" value="5-OXOPROLINASE SUBUNIT C"/>
    <property type="match status" value="1"/>
</dbReference>
<dbReference type="NCBIfam" id="TIGR00724">
    <property type="entry name" value="urea_amlyse_rel"/>
    <property type="match status" value="1"/>
</dbReference>
<dbReference type="InterPro" id="IPR029000">
    <property type="entry name" value="Cyclophilin-like_dom_sf"/>
</dbReference>
<evidence type="ECO:0000313" key="5">
    <source>
        <dbReference type="EMBL" id="KGT92875.1"/>
    </source>
</evidence>
<dbReference type="GO" id="GO:0016787">
    <property type="term" value="F:hydrolase activity"/>
    <property type="evidence" value="ECO:0007669"/>
    <property type="project" value="UniProtKB-KW"/>
</dbReference>
<dbReference type="OrthoDB" id="9768696at2"/>
<keyword evidence="2 5" id="KW-0378">Hydrolase</keyword>
<dbReference type="Gene3D" id="2.40.100.10">
    <property type="entry name" value="Cyclophilin-like"/>
    <property type="match status" value="1"/>
</dbReference>
<feature type="domain" description="Carboxyltransferase" evidence="4">
    <location>
        <begin position="23"/>
        <end position="306"/>
    </location>
</feature>
<keyword evidence="6" id="KW-1185">Reference proteome</keyword>
<comment type="caution">
    <text evidence="5">The sequence shown here is derived from an EMBL/GenBank/DDBJ whole genome shotgun (WGS) entry which is preliminary data.</text>
</comment>
<dbReference type="RefSeq" id="WP_034893397.1">
    <property type="nucleotide sequence ID" value="NZ_JRUQ01000039.1"/>
</dbReference>
<dbReference type="Pfam" id="PF02626">
    <property type="entry name" value="CT_A_B"/>
    <property type="match status" value="1"/>
</dbReference>
<dbReference type="AlphaFoldDB" id="A0A0A3Z1X6"/>
<dbReference type="GO" id="GO:0005524">
    <property type="term" value="F:ATP binding"/>
    <property type="evidence" value="ECO:0007669"/>
    <property type="project" value="UniProtKB-KW"/>
</dbReference>
<name>A0A0A3Z1X6_9GAMM</name>
<keyword evidence="3" id="KW-0067">ATP-binding</keyword>
<dbReference type="Proteomes" id="UP000030351">
    <property type="component" value="Unassembled WGS sequence"/>
</dbReference>
<dbReference type="STRING" id="371042.NG99_13110"/>
<organism evidence="5 6">
    <name type="scientific">Erwinia typographi</name>
    <dbReference type="NCBI Taxonomy" id="371042"/>
    <lineage>
        <taxon>Bacteria</taxon>
        <taxon>Pseudomonadati</taxon>
        <taxon>Pseudomonadota</taxon>
        <taxon>Gammaproteobacteria</taxon>
        <taxon>Enterobacterales</taxon>
        <taxon>Erwiniaceae</taxon>
        <taxon>Erwinia</taxon>
    </lineage>
</organism>
<gene>
    <name evidence="5" type="ORF">NG99_13110</name>
</gene>